<feature type="signal peptide" evidence="2">
    <location>
        <begin position="1"/>
        <end position="17"/>
    </location>
</feature>
<accession>A0A0P7AN70</accession>
<keyword evidence="2" id="KW-0732">Signal</keyword>
<gene>
    <name evidence="6" type="ORF">I595_271</name>
</gene>
<dbReference type="SUPFAM" id="SSF56935">
    <property type="entry name" value="Porins"/>
    <property type="match status" value="1"/>
</dbReference>
<comment type="caution">
    <text evidence="6">The sequence shown here is derived from an EMBL/GenBank/DDBJ whole genome shotgun (WGS) entry which is preliminary data.</text>
</comment>
<evidence type="ECO:0000259" key="5">
    <source>
        <dbReference type="Pfam" id="PF13600"/>
    </source>
</evidence>
<dbReference type="Pfam" id="PF13598">
    <property type="entry name" value="DUF4139"/>
    <property type="match status" value="1"/>
</dbReference>
<evidence type="ECO:0000256" key="1">
    <source>
        <dbReference type="SAM" id="Coils"/>
    </source>
</evidence>
<evidence type="ECO:0000259" key="4">
    <source>
        <dbReference type="Pfam" id="PF13598"/>
    </source>
</evidence>
<evidence type="ECO:0000259" key="3">
    <source>
        <dbReference type="Pfam" id="PF07715"/>
    </source>
</evidence>
<dbReference type="InterPro" id="IPR037291">
    <property type="entry name" value="DUF4139"/>
</dbReference>
<dbReference type="SUPFAM" id="SSF49464">
    <property type="entry name" value="Carboxypeptidase regulatory domain-like"/>
    <property type="match status" value="1"/>
</dbReference>
<dbReference type="STRING" id="1300341.I595_271"/>
<dbReference type="NCBIfam" id="TIGR04057">
    <property type="entry name" value="SusC_RagA_signa"/>
    <property type="match status" value="1"/>
</dbReference>
<dbReference type="PANTHER" id="PTHR31005:SF8">
    <property type="entry name" value="DUF4139 DOMAIN-CONTAINING PROTEIN"/>
    <property type="match status" value="1"/>
</dbReference>
<dbReference type="RefSeq" id="WP_054557573.1">
    <property type="nucleotide sequence ID" value="NZ_LDJX01000001.1"/>
</dbReference>
<dbReference type="InterPro" id="IPR023997">
    <property type="entry name" value="TonB-dep_OMP_SusC/RagA_CS"/>
</dbReference>
<dbReference type="InterPro" id="IPR012910">
    <property type="entry name" value="Plug_dom"/>
</dbReference>
<feature type="domain" description="DUF4140" evidence="5">
    <location>
        <begin position="29"/>
        <end position="126"/>
    </location>
</feature>
<name>A0A0P7AN70_9FLAO</name>
<protein>
    <recommendedName>
        <fullName evidence="8">TonB-dependent receptor plug</fullName>
    </recommendedName>
</protein>
<evidence type="ECO:0000256" key="2">
    <source>
        <dbReference type="SAM" id="SignalP"/>
    </source>
</evidence>
<dbReference type="Pfam" id="PF07715">
    <property type="entry name" value="Plug"/>
    <property type="match status" value="1"/>
</dbReference>
<dbReference type="Gene3D" id="2.60.40.1120">
    <property type="entry name" value="Carboxypeptidase-like, regulatory domain"/>
    <property type="match status" value="1"/>
</dbReference>
<reference evidence="6 7" key="1">
    <citation type="submission" date="2015-09" db="EMBL/GenBank/DDBJ databases">
        <title>Genome sequence of the marine flavobacterium Croceitalea dokdonensis DOKDO 023 that contains proton- and sodium-pumping rhodopsins.</title>
        <authorList>
            <person name="Kwon S.-K."/>
            <person name="Lee H.K."/>
            <person name="Kwak M.-J."/>
            <person name="Kim J.F."/>
        </authorList>
    </citation>
    <scope>NUCLEOTIDE SEQUENCE [LARGE SCALE GENOMIC DNA]</scope>
    <source>
        <strain evidence="6 7">DOKDO 023</strain>
    </source>
</reference>
<dbReference type="Pfam" id="PF13600">
    <property type="entry name" value="DUF4140"/>
    <property type="match status" value="1"/>
</dbReference>
<feature type="chain" id="PRO_5006134929" description="TonB-dependent receptor plug" evidence="2">
    <location>
        <begin position="18"/>
        <end position="699"/>
    </location>
</feature>
<keyword evidence="1" id="KW-0175">Coiled coil</keyword>
<evidence type="ECO:0000313" key="6">
    <source>
        <dbReference type="EMBL" id="KPM33368.1"/>
    </source>
</evidence>
<dbReference type="InterPro" id="IPR025554">
    <property type="entry name" value="DUF4140"/>
</dbReference>
<organism evidence="6 7">
    <name type="scientific">Croceitalea dokdonensis DOKDO 023</name>
    <dbReference type="NCBI Taxonomy" id="1300341"/>
    <lineage>
        <taxon>Bacteria</taxon>
        <taxon>Pseudomonadati</taxon>
        <taxon>Bacteroidota</taxon>
        <taxon>Flavobacteriia</taxon>
        <taxon>Flavobacteriales</taxon>
        <taxon>Flavobacteriaceae</taxon>
        <taxon>Croceitalea</taxon>
    </lineage>
</organism>
<evidence type="ECO:0000313" key="7">
    <source>
        <dbReference type="Proteomes" id="UP000050280"/>
    </source>
</evidence>
<keyword evidence="7" id="KW-1185">Reference proteome</keyword>
<feature type="domain" description="TonB-dependent receptor plug" evidence="3">
    <location>
        <begin position="403"/>
        <end position="485"/>
    </location>
</feature>
<dbReference type="InterPro" id="IPR037066">
    <property type="entry name" value="Plug_dom_sf"/>
</dbReference>
<dbReference type="OrthoDB" id="634585at2"/>
<evidence type="ECO:0008006" key="8">
    <source>
        <dbReference type="Google" id="ProtNLM"/>
    </source>
</evidence>
<feature type="domain" description="DUF4139" evidence="4">
    <location>
        <begin position="212"/>
        <end position="693"/>
    </location>
</feature>
<feature type="coiled-coil region" evidence="1">
    <location>
        <begin position="163"/>
        <end position="190"/>
    </location>
</feature>
<dbReference type="NCBIfam" id="TIGR02231">
    <property type="entry name" value="mucoidy inhibitor MuiA family protein"/>
    <property type="match status" value="2"/>
</dbReference>
<dbReference type="InterPro" id="IPR011935">
    <property type="entry name" value="CHP02231"/>
</dbReference>
<dbReference type="PATRIC" id="fig|1300341.3.peg.272"/>
<dbReference type="AlphaFoldDB" id="A0A0P7AN70"/>
<dbReference type="Proteomes" id="UP000050280">
    <property type="component" value="Unassembled WGS sequence"/>
</dbReference>
<dbReference type="InterPro" id="IPR008969">
    <property type="entry name" value="CarboxyPept-like_regulatory"/>
</dbReference>
<feature type="coiled-coil region" evidence="1">
    <location>
        <begin position="96"/>
        <end position="123"/>
    </location>
</feature>
<dbReference type="EMBL" id="LDJX01000001">
    <property type="protein sequence ID" value="KPM33368.1"/>
    <property type="molecule type" value="Genomic_DNA"/>
</dbReference>
<dbReference type="PANTHER" id="PTHR31005">
    <property type="entry name" value="DUF4139 DOMAIN-CONTAINING PROTEIN"/>
    <property type="match status" value="1"/>
</dbReference>
<proteinExistence type="predicted"/>
<sequence>MKLCYLFIFCLPYFVFSAQKPIASNIQSVTVYLSGAQVTRTANCSLTKGSNEIIFTGLSHKIDESSIQVSGLNGVSILTMGYQINYLDKRESHPKVTAWENAIASAQQDITFLKNKIAGLSEEEKVITTNRMVGTDNQALDLEKVKEISTYYRERITAIKNQIFRTNLEINKHQTTIKDLQQQLAEANNTPDTQQGEIAITFDAPIATTLKVTLKYMVNDAGWVPNYDIKSTGLNAPLNLAYKANVYQNTGKDWEGVRVVLSTGKPDFNISKPKLETHYLDFTSAYSKRYSHIQKKKGYSYNPSVKKVAGTVTDASGQPLPGVNILVKGTQTGTQTDFDGHYELEVPYGQELSFSYLGMHNQDIPLYSSIINLSLEEDASALDEVVVMGYGTSSSTGITGAVGSVTTERLLQGRAAGIQIRGSSSLRGTNARANYQELQPLYIIDGVPLDGYTEGDLDASEIQSIDILKGEDATSLYGSRGTSGVVIITTKKSDSVEGATKTEFVIKKTYDIPSDNDITAIEINSFALPASYEYFAAPIVNENVFLTTSFTDWEKLQLLPGEANIYFEGTYAGKTVLDPYTTKKEMVLSLGIDPNITVSRKQERNFKSRSFSGNNRILNRRYVIEVKNNKGVAISLRLLDRIPKSQNKDIKIDDILIDTADFDSKKGLLTWKLNLMPQEIKTETFGFQVKYPRGRYISL</sequence>
<dbReference type="Pfam" id="PF13715">
    <property type="entry name" value="CarbopepD_reg_2"/>
    <property type="match status" value="1"/>
</dbReference>
<dbReference type="Gene3D" id="2.170.130.10">
    <property type="entry name" value="TonB-dependent receptor, plug domain"/>
    <property type="match status" value="1"/>
</dbReference>